<evidence type="ECO:0000313" key="6">
    <source>
        <dbReference type="EMBL" id="EAU91599.1"/>
    </source>
</evidence>
<feature type="compositionally biased region" description="Low complexity" evidence="5">
    <location>
        <begin position="168"/>
        <end position="178"/>
    </location>
</feature>
<dbReference type="OMA" id="EWDGFPD"/>
<name>A8N5T3_COPC7</name>
<dbReference type="PANTHER" id="PTHR14577:SF0">
    <property type="entry name" value="NUCLEOLAR PROTEIN 12"/>
    <property type="match status" value="1"/>
</dbReference>
<dbReference type="AlphaFoldDB" id="A8N5T3"/>
<evidence type="ECO:0000256" key="3">
    <source>
        <dbReference type="ARBA" id="ARBA00023054"/>
    </source>
</evidence>
<gene>
    <name evidence="6" type="ORF">CC1G_11831</name>
</gene>
<dbReference type="RefSeq" id="XP_001830228.1">
    <property type="nucleotide sequence ID" value="XM_001830176.1"/>
</dbReference>
<dbReference type="GeneID" id="6006667"/>
<dbReference type="STRING" id="240176.A8N5T3"/>
<evidence type="ECO:0000256" key="1">
    <source>
        <dbReference type="ARBA" id="ARBA00004604"/>
    </source>
</evidence>
<dbReference type="PANTHER" id="PTHR14577">
    <property type="entry name" value="NUCLEOLAR PROTEIN 12"/>
    <property type="match status" value="1"/>
</dbReference>
<dbReference type="Pfam" id="PF09805">
    <property type="entry name" value="Nop25"/>
    <property type="match status" value="1"/>
</dbReference>
<feature type="compositionally biased region" description="Basic and acidic residues" evidence="5">
    <location>
        <begin position="50"/>
        <end position="76"/>
    </location>
</feature>
<feature type="region of interest" description="Disordered" evidence="5">
    <location>
        <begin position="90"/>
        <end position="229"/>
    </location>
</feature>
<protein>
    <recommendedName>
        <fullName evidence="8">Ribosomal RNA-processing protein 17</fullName>
    </recommendedName>
</protein>
<keyword evidence="7" id="KW-1185">Reference proteome</keyword>
<comment type="similarity">
    <text evidence="2">Belongs to the RRP17 family.</text>
</comment>
<dbReference type="eggNOG" id="KOG4709">
    <property type="taxonomic scope" value="Eukaryota"/>
</dbReference>
<dbReference type="GO" id="GO:0005730">
    <property type="term" value="C:nucleolus"/>
    <property type="evidence" value="ECO:0007669"/>
    <property type="project" value="UniProtKB-SubCell"/>
</dbReference>
<proteinExistence type="inferred from homology"/>
<evidence type="ECO:0000256" key="2">
    <source>
        <dbReference type="ARBA" id="ARBA00007175"/>
    </source>
</evidence>
<feature type="region of interest" description="Disordered" evidence="5">
    <location>
        <begin position="48"/>
        <end position="76"/>
    </location>
</feature>
<feature type="compositionally biased region" description="Basic and acidic residues" evidence="5">
    <location>
        <begin position="189"/>
        <end position="203"/>
    </location>
</feature>
<feature type="compositionally biased region" description="Basic residues" evidence="5">
    <location>
        <begin position="219"/>
        <end position="229"/>
    </location>
</feature>
<dbReference type="EMBL" id="AACS02000003">
    <property type="protein sequence ID" value="EAU91599.1"/>
    <property type="molecule type" value="Genomic_DNA"/>
</dbReference>
<dbReference type="OrthoDB" id="551633at2759"/>
<dbReference type="VEuPathDB" id="FungiDB:CC1G_11831"/>
<dbReference type="KEGG" id="cci:CC1G_11831"/>
<organism evidence="6 7">
    <name type="scientific">Coprinopsis cinerea (strain Okayama-7 / 130 / ATCC MYA-4618 / FGSC 9003)</name>
    <name type="common">Inky cap fungus</name>
    <name type="synonym">Hormographiella aspergillata</name>
    <dbReference type="NCBI Taxonomy" id="240176"/>
    <lineage>
        <taxon>Eukaryota</taxon>
        <taxon>Fungi</taxon>
        <taxon>Dikarya</taxon>
        <taxon>Basidiomycota</taxon>
        <taxon>Agaricomycotina</taxon>
        <taxon>Agaricomycetes</taxon>
        <taxon>Agaricomycetidae</taxon>
        <taxon>Agaricales</taxon>
        <taxon>Agaricineae</taxon>
        <taxon>Psathyrellaceae</taxon>
        <taxon>Coprinopsis</taxon>
    </lineage>
</organism>
<dbReference type="GO" id="GO:0019843">
    <property type="term" value="F:rRNA binding"/>
    <property type="evidence" value="ECO:0007669"/>
    <property type="project" value="TreeGrafter"/>
</dbReference>
<accession>A8N5T3</accession>
<comment type="caution">
    <text evidence="6">The sequence shown here is derived from an EMBL/GenBank/DDBJ whole genome shotgun (WGS) entry which is preliminary data.</text>
</comment>
<evidence type="ECO:0000313" key="7">
    <source>
        <dbReference type="Proteomes" id="UP000001861"/>
    </source>
</evidence>
<dbReference type="Proteomes" id="UP000001861">
    <property type="component" value="Unassembled WGS sequence"/>
</dbReference>
<keyword evidence="4" id="KW-0539">Nucleus</keyword>
<reference evidence="6 7" key="1">
    <citation type="journal article" date="2010" name="Proc. Natl. Acad. Sci. U.S.A.">
        <title>Insights into evolution of multicellular fungi from the assembled chromosomes of the mushroom Coprinopsis cinerea (Coprinus cinereus).</title>
        <authorList>
            <person name="Stajich J.E."/>
            <person name="Wilke S.K."/>
            <person name="Ahren D."/>
            <person name="Au C.H."/>
            <person name="Birren B.W."/>
            <person name="Borodovsky M."/>
            <person name="Burns C."/>
            <person name="Canback B."/>
            <person name="Casselton L.A."/>
            <person name="Cheng C.K."/>
            <person name="Deng J."/>
            <person name="Dietrich F.S."/>
            <person name="Fargo D.C."/>
            <person name="Farman M.L."/>
            <person name="Gathman A.C."/>
            <person name="Goldberg J."/>
            <person name="Guigo R."/>
            <person name="Hoegger P.J."/>
            <person name="Hooker J.B."/>
            <person name="Huggins A."/>
            <person name="James T.Y."/>
            <person name="Kamada T."/>
            <person name="Kilaru S."/>
            <person name="Kodira C."/>
            <person name="Kues U."/>
            <person name="Kupfer D."/>
            <person name="Kwan H.S."/>
            <person name="Lomsadze A."/>
            <person name="Li W."/>
            <person name="Lilly W.W."/>
            <person name="Ma L.J."/>
            <person name="Mackey A.J."/>
            <person name="Manning G."/>
            <person name="Martin F."/>
            <person name="Muraguchi H."/>
            <person name="Natvig D.O."/>
            <person name="Palmerini H."/>
            <person name="Ramesh M.A."/>
            <person name="Rehmeyer C.J."/>
            <person name="Roe B.A."/>
            <person name="Shenoy N."/>
            <person name="Stanke M."/>
            <person name="Ter-Hovhannisyan V."/>
            <person name="Tunlid A."/>
            <person name="Velagapudi R."/>
            <person name="Vision T.J."/>
            <person name="Zeng Q."/>
            <person name="Zolan M.E."/>
            <person name="Pukkila P.J."/>
        </authorList>
    </citation>
    <scope>NUCLEOTIDE SEQUENCE [LARGE SCALE GENOMIC DNA]</scope>
    <source>
        <strain evidence="7">Okayama-7 / 130 / ATCC MYA-4618 / FGSC 9003</strain>
    </source>
</reference>
<dbReference type="InParanoid" id="A8N5T3"/>
<sequence>MQTNIATLTKSYKAIAAKRKAKQNEVKEVLFDDEARKEFLTGFHKRKKAKIEAARQKAKEREKQERLEERRERRKELRERAIENAAQVEKAYRAQLGNDSEEEDDEWQGIGTSSAGKEQDEEYEGEQVVATVTVVEDFDPTTITTGPIPPQQPPEDDDTSDSPPRPTPSSSKPDSKPGLSKSRPKVNKVHYETKQARRFEREKQHKRKLEKAALAGSKAGRKQKSKSRR</sequence>
<dbReference type="InterPro" id="IPR019186">
    <property type="entry name" value="Nucleolar_protein_12"/>
</dbReference>
<keyword evidence="3" id="KW-0175">Coiled coil</keyword>
<evidence type="ECO:0000256" key="4">
    <source>
        <dbReference type="ARBA" id="ARBA00023242"/>
    </source>
</evidence>
<evidence type="ECO:0008006" key="8">
    <source>
        <dbReference type="Google" id="ProtNLM"/>
    </source>
</evidence>
<evidence type="ECO:0000256" key="5">
    <source>
        <dbReference type="SAM" id="MobiDB-lite"/>
    </source>
</evidence>
<comment type="subcellular location">
    <subcellularLocation>
        <location evidence="1">Nucleus</location>
        <location evidence="1">Nucleolus</location>
    </subcellularLocation>
</comment>